<gene>
    <name evidence="1" type="ORF">GFV13_03390</name>
</gene>
<sequence length="166" mass="19311">MESLNLIEGVVARMYQCDVTRVSEESQNNEYEGTTLFVGNKSLRIRLAKKTPTKQGYFVVLWEKDDRGQNKPFDAYNSPELLVVCVIDNQQKGVFIFPKVLLVQQKILSSQQTQGKMAFRVYPDWVVELNKTAQRTQTWQKNYFVDLSTDQVDEDRFKRLLSKSNC</sequence>
<dbReference type="EMBL" id="WIPA01000003">
    <property type="protein sequence ID" value="MQR26336.1"/>
    <property type="molecule type" value="Genomic_DNA"/>
</dbReference>
<comment type="caution">
    <text evidence="1">The sequence shown here is derived from an EMBL/GenBank/DDBJ whole genome shotgun (WGS) entry which is preliminary data.</text>
</comment>
<name>A0A843YV07_LEUME</name>
<dbReference type="InterPro" id="IPR038231">
    <property type="entry name" value="MepB-like_sf"/>
</dbReference>
<dbReference type="RefSeq" id="WP_059442279.1">
    <property type="nucleotide sequence ID" value="NZ_BCMO01000001.1"/>
</dbReference>
<proteinExistence type="predicted"/>
<reference evidence="1 2" key="1">
    <citation type="submission" date="2019-10" db="EMBL/GenBank/DDBJ databases">
        <title>WGS of Leuconostoc mesenteroides.</title>
        <authorList>
            <person name="Melo Bolivar J."/>
            <person name="Marino-Ramirez L."/>
            <person name="Villamil Diaz L.M."/>
        </authorList>
    </citation>
    <scope>NUCLEOTIDE SEQUENCE [LARGE SCALE GENOMIC DNA]</scope>
    <source>
        <strain evidence="1 2">M11</strain>
    </source>
</reference>
<dbReference type="Pfam" id="PF08877">
    <property type="entry name" value="MepB-like"/>
    <property type="match status" value="1"/>
</dbReference>
<dbReference type="Proteomes" id="UP000469952">
    <property type="component" value="Unassembled WGS sequence"/>
</dbReference>
<accession>A0A843YV07</accession>
<protein>
    <submittedName>
        <fullName evidence="1">MepB protein</fullName>
    </submittedName>
</protein>
<dbReference type="Gene3D" id="3.40.1350.140">
    <property type="entry name" value="MepB-like"/>
    <property type="match status" value="1"/>
</dbReference>
<dbReference type="PIRSF" id="PIRSF032285">
    <property type="entry name" value="UCP032285"/>
    <property type="match status" value="1"/>
</dbReference>
<evidence type="ECO:0000313" key="2">
    <source>
        <dbReference type="Proteomes" id="UP000469952"/>
    </source>
</evidence>
<organism evidence="1 2">
    <name type="scientific">Leuconostoc mesenteroides</name>
    <dbReference type="NCBI Taxonomy" id="1245"/>
    <lineage>
        <taxon>Bacteria</taxon>
        <taxon>Bacillati</taxon>
        <taxon>Bacillota</taxon>
        <taxon>Bacilli</taxon>
        <taxon>Lactobacillales</taxon>
        <taxon>Lactobacillaceae</taxon>
        <taxon>Leuconostoc</taxon>
    </lineage>
</organism>
<evidence type="ECO:0000313" key="1">
    <source>
        <dbReference type="EMBL" id="MQR26336.1"/>
    </source>
</evidence>
<dbReference type="InterPro" id="IPR011235">
    <property type="entry name" value="MepB-like"/>
</dbReference>
<dbReference type="AlphaFoldDB" id="A0A843YV07"/>